<dbReference type="Gene3D" id="2.60.40.10">
    <property type="entry name" value="Immunoglobulins"/>
    <property type="match status" value="1"/>
</dbReference>
<dbReference type="Pfam" id="PF07602">
    <property type="entry name" value="DUF1565"/>
    <property type="match status" value="1"/>
</dbReference>
<dbReference type="InterPro" id="IPR011459">
    <property type="entry name" value="DUF1565"/>
</dbReference>
<dbReference type="SUPFAM" id="SSF51126">
    <property type="entry name" value="Pectin lyase-like"/>
    <property type="match status" value="1"/>
</dbReference>
<dbReference type="InterPro" id="IPR012334">
    <property type="entry name" value="Pectin_lyas_fold"/>
</dbReference>
<dbReference type="InterPro" id="IPR013783">
    <property type="entry name" value="Ig-like_fold"/>
</dbReference>
<dbReference type="NCBIfam" id="NF041518">
    <property type="entry name" value="choice_anch_Q"/>
    <property type="match status" value="1"/>
</dbReference>
<evidence type="ECO:0000313" key="3">
    <source>
        <dbReference type="Proteomes" id="UP000565078"/>
    </source>
</evidence>
<comment type="caution">
    <text evidence="2">The sequence shown here is derived from an EMBL/GenBank/DDBJ whole genome shotgun (WGS) entry which is preliminary data.</text>
</comment>
<dbReference type="Proteomes" id="UP000565078">
    <property type="component" value="Unassembled WGS sequence"/>
</dbReference>
<sequence length="501" mass="54541">MKPNKIFLIEIILLLTTTVSAATYYVDNQNPQASDTNPGTEALSFLTIQKCANVAKAGDICLVGDGNYNERVMVANAGSAGSGKVVFRSLNRRAAIVLHGFSTNGKDYIGIVGFNITNNKGGWLGGGIWLSSNNVDINDNYFFDVIGQAISPNWSQAGGWNNIYVGSNKMYKVNKGIVASGNNWLVENNEVERLYRFDLLDANGYGEDADYSRFFGTNIIFRNNYFHGTLQSEILDSHTDGFQSFANNGNIARNVLIENNIVMGFFHQGAMLEGDVARRSHEDITFKNNVFVDSASWGIAAHGIINLMAVNNTFINIAGTGVGCRFDRITSGLGTSCIVKNNIFYNAYGQYWGDANSTIDGNYNLMYPRRRYYIYNSLDIVDKDPRFISADWLGVDKLPFTFDDGYRVLGSSPAINAGIPLNGVVGRDIFGSSRPYGSGWDIGAFEYVSGPAPPPPSLNQAPTIILTTPSNGVAFSALATITINATAADSDGTVSKVEFYN</sequence>
<gene>
    <name evidence="2" type="ORF">HA254_00775</name>
</gene>
<dbReference type="AlphaFoldDB" id="A0A7J4IUR2"/>
<dbReference type="Pfam" id="PF17957">
    <property type="entry name" value="Big_7"/>
    <property type="match status" value="1"/>
</dbReference>
<dbReference type="InterPro" id="IPR011050">
    <property type="entry name" value="Pectin_lyase_fold/virulence"/>
</dbReference>
<dbReference type="EMBL" id="DUGC01000016">
    <property type="protein sequence ID" value="HIH09182.1"/>
    <property type="molecule type" value="Genomic_DNA"/>
</dbReference>
<dbReference type="SMART" id="SM00710">
    <property type="entry name" value="PbH1"/>
    <property type="match status" value="4"/>
</dbReference>
<dbReference type="InterPro" id="IPR059226">
    <property type="entry name" value="Choice_anch_Q_dom"/>
</dbReference>
<proteinExistence type="predicted"/>
<dbReference type="InterPro" id="IPR006626">
    <property type="entry name" value="PbH1"/>
</dbReference>
<evidence type="ECO:0000313" key="2">
    <source>
        <dbReference type="EMBL" id="HIH09182.1"/>
    </source>
</evidence>
<feature type="non-terminal residue" evidence="2">
    <location>
        <position position="501"/>
    </location>
</feature>
<organism evidence="2 3">
    <name type="scientific">Candidatus Iainarchaeum sp</name>
    <dbReference type="NCBI Taxonomy" id="3101447"/>
    <lineage>
        <taxon>Archaea</taxon>
        <taxon>Candidatus Iainarchaeota</taxon>
        <taxon>Candidatus Iainarchaeia</taxon>
        <taxon>Candidatus Iainarchaeales</taxon>
        <taxon>Candidatus Iainarchaeaceae</taxon>
        <taxon>Candidatus Iainarchaeum</taxon>
    </lineage>
</organism>
<protein>
    <submittedName>
        <fullName evidence="2">DUF1565 domain-containing protein</fullName>
    </submittedName>
</protein>
<evidence type="ECO:0000259" key="1">
    <source>
        <dbReference type="Pfam" id="PF07602"/>
    </source>
</evidence>
<reference evidence="3" key="1">
    <citation type="journal article" date="2020" name="bioRxiv">
        <title>A rank-normalized archaeal taxonomy based on genome phylogeny resolves widespread incomplete and uneven classifications.</title>
        <authorList>
            <person name="Rinke C."/>
            <person name="Chuvochina M."/>
            <person name="Mussig A.J."/>
            <person name="Chaumeil P.-A."/>
            <person name="Waite D.W."/>
            <person name="Whitman W.B."/>
            <person name="Parks D.H."/>
            <person name="Hugenholtz P."/>
        </authorList>
    </citation>
    <scope>NUCLEOTIDE SEQUENCE [LARGE SCALE GENOMIC DNA]</scope>
</reference>
<accession>A0A7J4IUR2</accession>
<feature type="domain" description="DUF1565" evidence="1">
    <location>
        <begin position="108"/>
        <end position="230"/>
    </location>
</feature>
<dbReference type="Gene3D" id="2.160.20.10">
    <property type="entry name" value="Single-stranded right-handed beta-helix, Pectin lyase-like"/>
    <property type="match status" value="1"/>
</dbReference>
<name>A0A7J4IUR2_9ARCH</name>